<dbReference type="OrthoDB" id="432970at2759"/>
<reference evidence="6 7" key="1">
    <citation type="journal article" date="2010" name="Nat. Biotechnol.">
        <title>Genome sequence of the model mushroom Schizophyllum commune.</title>
        <authorList>
            <person name="Ohm R.A."/>
            <person name="de Jong J.F."/>
            <person name="Lugones L.G."/>
            <person name="Aerts A."/>
            <person name="Kothe E."/>
            <person name="Stajich J.E."/>
            <person name="de Vries R.P."/>
            <person name="Record E."/>
            <person name="Levasseur A."/>
            <person name="Baker S.E."/>
            <person name="Bartholomew K.A."/>
            <person name="Coutinho P.M."/>
            <person name="Erdmann S."/>
            <person name="Fowler T.J."/>
            <person name="Gathman A.C."/>
            <person name="Lombard V."/>
            <person name="Henrissat B."/>
            <person name="Knabe N."/>
            <person name="Kuees U."/>
            <person name="Lilly W.W."/>
            <person name="Lindquist E."/>
            <person name="Lucas S."/>
            <person name="Magnuson J.K."/>
            <person name="Piumi F."/>
            <person name="Raudaskoski M."/>
            <person name="Salamov A."/>
            <person name="Schmutz J."/>
            <person name="Schwarze F.W.M.R."/>
            <person name="vanKuyk P.A."/>
            <person name="Horton J.S."/>
            <person name="Grigoriev I.V."/>
            <person name="Woesten H.A.B."/>
        </authorList>
    </citation>
    <scope>NUCLEOTIDE SEQUENCE [LARGE SCALE GENOMIC DNA]</scope>
    <source>
        <strain evidence="7">H4-8 / FGSC 9210</strain>
    </source>
</reference>
<evidence type="ECO:0000259" key="5">
    <source>
        <dbReference type="PROSITE" id="PS50865"/>
    </source>
</evidence>
<dbReference type="OMA" id="HVANDWH"/>
<dbReference type="Gene3D" id="6.10.140.2220">
    <property type="match status" value="1"/>
</dbReference>
<accession>D8QLJ1</accession>
<gene>
    <name evidence="6" type="ORF">SCHCODRAFT_114711</name>
</gene>
<dbReference type="GeneID" id="9596541"/>
<proteinExistence type="predicted"/>
<evidence type="ECO:0000313" key="6">
    <source>
        <dbReference type="EMBL" id="EFI91354.1"/>
    </source>
</evidence>
<dbReference type="Proteomes" id="UP000007431">
    <property type="component" value="Unassembled WGS sequence"/>
</dbReference>
<evidence type="ECO:0000256" key="1">
    <source>
        <dbReference type="ARBA" id="ARBA00022723"/>
    </source>
</evidence>
<dbReference type="PROSITE" id="PS50865">
    <property type="entry name" value="ZF_MYND_2"/>
    <property type="match status" value="1"/>
</dbReference>
<keyword evidence="3" id="KW-0862">Zinc</keyword>
<dbReference type="HOGENOM" id="CLU_497001_0_0_1"/>
<keyword evidence="2 4" id="KW-0863">Zinc-finger</keyword>
<organism evidence="7">
    <name type="scientific">Schizophyllum commune (strain H4-8 / FGSC 9210)</name>
    <name type="common">Split gill fungus</name>
    <dbReference type="NCBI Taxonomy" id="578458"/>
    <lineage>
        <taxon>Eukaryota</taxon>
        <taxon>Fungi</taxon>
        <taxon>Dikarya</taxon>
        <taxon>Basidiomycota</taxon>
        <taxon>Agaricomycotina</taxon>
        <taxon>Agaricomycetes</taxon>
        <taxon>Agaricomycetidae</taxon>
        <taxon>Agaricales</taxon>
        <taxon>Schizophyllaceae</taxon>
        <taxon>Schizophyllum</taxon>
    </lineage>
</organism>
<evidence type="ECO:0000313" key="7">
    <source>
        <dbReference type="Proteomes" id="UP000007431"/>
    </source>
</evidence>
<dbReference type="VEuPathDB" id="FungiDB:SCHCODRAFT_02673930"/>
<dbReference type="eggNOG" id="ENOG502T2CZ">
    <property type="taxonomic scope" value="Eukaryota"/>
</dbReference>
<evidence type="ECO:0000256" key="3">
    <source>
        <dbReference type="ARBA" id="ARBA00022833"/>
    </source>
</evidence>
<evidence type="ECO:0000256" key="4">
    <source>
        <dbReference type="PROSITE-ProRule" id="PRU00134"/>
    </source>
</evidence>
<sequence length="523" mass="58435">MLPPVTTFNALPAAKSPAHWHFDLRYLPLEPKPHHILLLARIDGGSSHIEKLPMLLPSSRDGLEFFPDTPADAAPTVARALVTLFAAKDALGKARPSRFMTPDPGLAMEVGKELKRIGVATSDLHDVAKSTPTAISVADALFEPAWRRMLRDAGFHGLFATVLGTPEYIDMSSVELREPEPSMTEGPEAASLSREQRKHLQALEYVKLWYEARPPTDRPGIDYASMDTMIMKANYVDDTYFPENPTHEIKEQADDGMAAAAFDYALRLMIKPKNQRDRRMIYKYLMMAIHPADDDSPQTLLTEIASNAHAILIRWCTEALEDEIRARYLFAACHHAEQALTLAKEVSPSNNYAAPVVLCFIRKELAPRLVPGSPLTMPALVMYKECRAAHKMRETRLKKEKRKMDTKRMKERNRYRCANPDCGILANSGQMFKQCNGKCDVDKKPRYCSKECQRADWPNHKAFCKPGMPCSVIDTTTGVGPAVVRGGDFSIPITGSNGQVTYISSSTMSPEELRVQRRGYAGE</sequence>
<keyword evidence="1" id="KW-0479">Metal-binding</keyword>
<dbReference type="STRING" id="578458.D8QLJ1"/>
<dbReference type="GO" id="GO:0008270">
    <property type="term" value="F:zinc ion binding"/>
    <property type="evidence" value="ECO:0007669"/>
    <property type="project" value="UniProtKB-KW"/>
</dbReference>
<dbReference type="InterPro" id="IPR002893">
    <property type="entry name" value="Znf_MYND"/>
</dbReference>
<dbReference type="KEGG" id="scm:SCHCO_02673930"/>
<dbReference type="Pfam" id="PF01753">
    <property type="entry name" value="zf-MYND"/>
    <property type="match status" value="1"/>
</dbReference>
<dbReference type="SUPFAM" id="SSF144232">
    <property type="entry name" value="HIT/MYND zinc finger-like"/>
    <property type="match status" value="1"/>
</dbReference>
<dbReference type="AlphaFoldDB" id="D8QLJ1"/>
<name>D8QLJ1_SCHCM</name>
<keyword evidence="7" id="KW-1185">Reference proteome</keyword>
<feature type="non-terminal residue" evidence="6">
    <location>
        <position position="523"/>
    </location>
</feature>
<evidence type="ECO:0000256" key="2">
    <source>
        <dbReference type="ARBA" id="ARBA00022771"/>
    </source>
</evidence>
<dbReference type="RefSeq" id="XP_003026257.1">
    <property type="nucleotide sequence ID" value="XM_003026211.1"/>
</dbReference>
<feature type="domain" description="MYND-type" evidence="5">
    <location>
        <begin position="419"/>
        <end position="464"/>
    </location>
</feature>
<protein>
    <recommendedName>
        <fullName evidence="5">MYND-type domain-containing protein</fullName>
    </recommendedName>
</protein>
<dbReference type="InParanoid" id="D8QLJ1"/>
<dbReference type="EMBL" id="GL377318">
    <property type="protein sequence ID" value="EFI91354.1"/>
    <property type="molecule type" value="Genomic_DNA"/>
</dbReference>